<comment type="catalytic activity">
    <reaction evidence="1">
        <text>ATP + protein L-histidine = ADP + protein N-phospho-L-histidine.</text>
        <dbReference type="EC" id="2.7.13.3"/>
    </reaction>
</comment>
<keyword evidence="6 13" id="KW-0418">Kinase</keyword>
<evidence type="ECO:0000256" key="4">
    <source>
        <dbReference type="ARBA" id="ARBA00022553"/>
    </source>
</evidence>
<dbReference type="PROSITE" id="PS50109">
    <property type="entry name" value="HIS_KIN"/>
    <property type="match status" value="1"/>
</dbReference>
<dbReference type="EC" id="2.7.13.3" evidence="3"/>
<evidence type="ECO:0000259" key="12">
    <source>
        <dbReference type="PROSITE" id="PS50885"/>
    </source>
</evidence>
<dbReference type="InterPro" id="IPR003660">
    <property type="entry name" value="HAMP_dom"/>
</dbReference>
<proteinExistence type="predicted"/>
<dbReference type="Gene3D" id="3.30.565.10">
    <property type="entry name" value="Histidine kinase-like ATPase, C-terminal domain"/>
    <property type="match status" value="1"/>
</dbReference>
<keyword evidence="10" id="KW-1133">Transmembrane helix</keyword>
<dbReference type="SMART" id="SM00304">
    <property type="entry name" value="HAMP"/>
    <property type="match status" value="1"/>
</dbReference>
<dbReference type="PROSITE" id="PS50885">
    <property type="entry name" value="HAMP"/>
    <property type="match status" value="1"/>
</dbReference>
<dbReference type="Pfam" id="PF00672">
    <property type="entry name" value="HAMP"/>
    <property type="match status" value="1"/>
</dbReference>
<dbReference type="CDD" id="cd00082">
    <property type="entry name" value="HisKA"/>
    <property type="match status" value="1"/>
</dbReference>
<evidence type="ECO:0000256" key="2">
    <source>
        <dbReference type="ARBA" id="ARBA00004370"/>
    </source>
</evidence>
<dbReference type="SUPFAM" id="SSF47384">
    <property type="entry name" value="Homodimeric domain of signal transducing histidine kinase"/>
    <property type="match status" value="1"/>
</dbReference>
<dbReference type="Gene3D" id="6.10.340.10">
    <property type="match status" value="1"/>
</dbReference>
<dbReference type="InterPro" id="IPR003661">
    <property type="entry name" value="HisK_dim/P_dom"/>
</dbReference>
<dbReference type="InterPro" id="IPR036890">
    <property type="entry name" value="HATPase_C_sf"/>
</dbReference>
<protein>
    <recommendedName>
        <fullName evidence="3">histidine kinase</fullName>
        <ecNumber evidence="3">2.7.13.3</ecNumber>
    </recommendedName>
</protein>
<dbReference type="PANTHER" id="PTHR43711:SF1">
    <property type="entry name" value="HISTIDINE KINASE 1"/>
    <property type="match status" value="1"/>
</dbReference>
<dbReference type="CDD" id="cd00075">
    <property type="entry name" value="HATPase"/>
    <property type="match status" value="1"/>
</dbReference>
<dbReference type="CDD" id="cd06225">
    <property type="entry name" value="HAMP"/>
    <property type="match status" value="1"/>
</dbReference>
<evidence type="ECO:0000256" key="9">
    <source>
        <dbReference type="SAM" id="Coils"/>
    </source>
</evidence>
<feature type="domain" description="Histidine kinase" evidence="11">
    <location>
        <begin position="290"/>
        <end position="510"/>
    </location>
</feature>
<keyword evidence="9" id="KW-0175">Coiled coil</keyword>
<feature type="coiled-coil region" evidence="9">
    <location>
        <begin position="263"/>
        <end position="290"/>
    </location>
</feature>
<feature type="domain" description="HAMP" evidence="12">
    <location>
        <begin position="223"/>
        <end position="275"/>
    </location>
</feature>
<evidence type="ECO:0000256" key="1">
    <source>
        <dbReference type="ARBA" id="ARBA00000085"/>
    </source>
</evidence>
<dbReference type="GO" id="GO:0016020">
    <property type="term" value="C:membrane"/>
    <property type="evidence" value="ECO:0007669"/>
    <property type="project" value="UniProtKB-SubCell"/>
</dbReference>
<dbReference type="InterPro" id="IPR036097">
    <property type="entry name" value="HisK_dim/P_sf"/>
</dbReference>
<dbReference type="SUPFAM" id="SSF158472">
    <property type="entry name" value="HAMP domain-like"/>
    <property type="match status" value="1"/>
</dbReference>
<dbReference type="SUPFAM" id="SSF55874">
    <property type="entry name" value="ATPase domain of HSP90 chaperone/DNA topoisomerase II/histidine kinase"/>
    <property type="match status" value="1"/>
</dbReference>
<dbReference type="FunFam" id="1.10.287.130:FF:000001">
    <property type="entry name" value="Two-component sensor histidine kinase"/>
    <property type="match status" value="1"/>
</dbReference>
<comment type="caution">
    <text evidence="13">The sequence shown here is derived from an EMBL/GenBank/DDBJ whole genome shotgun (WGS) entry which is preliminary data.</text>
</comment>
<sequence>MVRPRSLVWTFAGVFLLVLGAATVLELVVSAAVLRPLAAQRARDRAELAVDRASRQIAAMPDPYDLSELKRVLRSDRPADDGAFLVLSAWDGRLVAGRPLAADLSERIVALLVRAGLADSAAARAALRGAGGLAADSAAVGTRDGRAAEAAPPGEPAAAAADLHLDLIAHRTVTIESARFGDVAAFDTTPRIGLWSLPEARTLLLFLPFAVLASAVAGLIMVRILVDRLRVLERFATRVTGGDLAARVEAHGLDEIARLGERFNLMTERLAAARAQLEQTDQQRRRLLADITHELATPLTSIRGYVETLLDPKVPTTPEERAAYLHDVLEESKRLDRLIAELLELARLEAGAQPLHRERLDWMALCRNTTRRLAPRFAEAGLALEWTGDAEAAWVLADGRRLEQMIENLLVNALRYVPAGGRVVLSLERLGGTEGGRLRLTVSDDGPGIAAADLPHVFERFFRADAAAAHGTGLGLAIVREIVTQHGGAVRAEARAPRGAAFIVELPGEIA</sequence>
<accession>A0A538UDA1</accession>
<dbReference type="InterPro" id="IPR050736">
    <property type="entry name" value="Sensor_HK_Regulatory"/>
</dbReference>
<evidence type="ECO:0000256" key="7">
    <source>
        <dbReference type="ARBA" id="ARBA00023012"/>
    </source>
</evidence>
<evidence type="ECO:0000259" key="11">
    <source>
        <dbReference type="PROSITE" id="PS50109"/>
    </source>
</evidence>
<evidence type="ECO:0000313" key="14">
    <source>
        <dbReference type="Proteomes" id="UP000319771"/>
    </source>
</evidence>
<keyword evidence="8 10" id="KW-0472">Membrane</keyword>
<evidence type="ECO:0000256" key="10">
    <source>
        <dbReference type="SAM" id="Phobius"/>
    </source>
</evidence>
<gene>
    <name evidence="13" type="ORF">E6K81_02560</name>
</gene>
<feature type="transmembrane region" description="Helical" evidence="10">
    <location>
        <begin position="203"/>
        <end position="226"/>
    </location>
</feature>
<dbReference type="PANTHER" id="PTHR43711">
    <property type="entry name" value="TWO-COMPONENT HISTIDINE KINASE"/>
    <property type="match status" value="1"/>
</dbReference>
<evidence type="ECO:0000256" key="6">
    <source>
        <dbReference type="ARBA" id="ARBA00022777"/>
    </source>
</evidence>
<dbReference type="FunFam" id="3.30.565.10:FF:000006">
    <property type="entry name" value="Sensor histidine kinase WalK"/>
    <property type="match status" value="1"/>
</dbReference>
<dbReference type="Pfam" id="PF02518">
    <property type="entry name" value="HATPase_c"/>
    <property type="match status" value="1"/>
</dbReference>
<dbReference type="InterPro" id="IPR003594">
    <property type="entry name" value="HATPase_dom"/>
</dbReference>
<keyword evidence="7" id="KW-0902">Two-component regulatory system</keyword>
<dbReference type="SMART" id="SM00387">
    <property type="entry name" value="HATPase_c"/>
    <property type="match status" value="1"/>
</dbReference>
<dbReference type="PRINTS" id="PR00344">
    <property type="entry name" value="BCTRLSENSOR"/>
</dbReference>
<dbReference type="InterPro" id="IPR005467">
    <property type="entry name" value="His_kinase_dom"/>
</dbReference>
<dbReference type="EMBL" id="VBPB01000037">
    <property type="protein sequence ID" value="TMQ73853.1"/>
    <property type="molecule type" value="Genomic_DNA"/>
</dbReference>
<dbReference type="Gene3D" id="1.10.287.130">
    <property type="match status" value="1"/>
</dbReference>
<evidence type="ECO:0000256" key="8">
    <source>
        <dbReference type="ARBA" id="ARBA00023136"/>
    </source>
</evidence>
<dbReference type="GO" id="GO:0000155">
    <property type="term" value="F:phosphorelay sensor kinase activity"/>
    <property type="evidence" value="ECO:0007669"/>
    <property type="project" value="InterPro"/>
</dbReference>
<dbReference type="SMART" id="SM00388">
    <property type="entry name" value="HisKA"/>
    <property type="match status" value="1"/>
</dbReference>
<evidence type="ECO:0000256" key="3">
    <source>
        <dbReference type="ARBA" id="ARBA00012438"/>
    </source>
</evidence>
<name>A0A538UDA1_UNCEI</name>
<reference evidence="13 14" key="1">
    <citation type="journal article" date="2019" name="Nat. Microbiol.">
        <title>Mediterranean grassland soil C-N compound turnover is dependent on rainfall and depth, and is mediated by genomically divergent microorganisms.</title>
        <authorList>
            <person name="Diamond S."/>
            <person name="Andeer P.F."/>
            <person name="Li Z."/>
            <person name="Crits-Christoph A."/>
            <person name="Burstein D."/>
            <person name="Anantharaman K."/>
            <person name="Lane K.R."/>
            <person name="Thomas B.C."/>
            <person name="Pan C."/>
            <person name="Northen T.R."/>
            <person name="Banfield J.F."/>
        </authorList>
    </citation>
    <scope>NUCLEOTIDE SEQUENCE [LARGE SCALE GENOMIC DNA]</scope>
    <source>
        <strain evidence="13">WS_11</strain>
    </source>
</reference>
<evidence type="ECO:0000313" key="13">
    <source>
        <dbReference type="EMBL" id="TMQ73853.1"/>
    </source>
</evidence>
<keyword evidence="10" id="KW-0812">Transmembrane</keyword>
<dbReference type="InterPro" id="IPR004358">
    <property type="entry name" value="Sig_transdc_His_kin-like_C"/>
</dbReference>
<comment type="subcellular location">
    <subcellularLocation>
        <location evidence="2">Membrane</location>
    </subcellularLocation>
</comment>
<keyword evidence="5" id="KW-0808">Transferase</keyword>
<keyword evidence="4" id="KW-0597">Phosphoprotein</keyword>
<dbReference type="AlphaFoldDB" id="A0A538UDA1"/>
<dbReference type="Pfam" id="PF00512">
    <property type="entry name" value="HisKA"/>
    <property type="match status" value="1"/>
</dbReference>
<evidence type="ECO:0000256" key="5">
    <source>
        <dbReference type="ARBA" id="ARBA00022679"/>
    </source>
</evidence>
<dbReference type="Proteomes" id="UP000319771">
    <property type="component" value="Unassembled WGS sequence"/>
</dbReference>
<organism evidence="13 14">
    <name type="scientific">Eiseniibacteriota bacterium</name>
    <dbReference type="NCBI Taxonomy" id="2212470"/>
    <lineage>
        <taxon>Bacteria</taxon>
        <taxon>Candidatus Eiseniibacteriota</taxon>
    </lineage>
</organism>